<dbReference type="Ensembl" id="ENSPMRT00000032092.1">
    <property type="protein sequence ID" value="ENSPMRP00000030264.1"/>
    <property type="gene ID" value="ENSPMRG00000019553.1"/>
</dbReference>
<dbReference type="PROSITE" id="PS00123">
    <property type="entry name" value="ALKALINE_PHOSPHATASE"/>
    <property type="match status" value="1"/>
</dbReference>
<evidence type="ECO:0000313" key="18">
    <source>
        <dbReference type="Ensembl" id="ENSPMRP00000030264.1"/>
    </source>
</evidence>
<dbReference type="InterPro" id="IPR018299">
    <property type="entry name" value="Alkaline_phosphatase_AS"/>
</dbReference>
<keyword evidence="10 15" id="KW-0460">Magnesium</keyword>
<dbReference type="InterPro" id="IPR001952">
    <property type="entry name" value="Alkaline_phosphatase"/>
</dbReference>
<comment type="cofactor">
    <cofactor evidence="15">
        <name>Mg(2+)</name>
        <dbReference type="ChEBI" id="CHEBI:18420"/>
    </cofactor>
    <text evidence="15">Binds 1 Mg(2+) ion.</text>
</comment>
<evidence type="ECO:0000256" key="3">
    <source>
        <dbReference type="ARBA" id="ARBA00011738"/>
    </source>
</evidence>
<evidence type="ECO:0000313" key="19">
    <source>
        <dbReference type="Proteomes" id="UP000472272"/>
    </source>
</evidence>
<dbReference type="Pfam" id="PF00245">
    <property type="entry name" value="Alk_phosphatase"/>
    <property type="match status" value="1"/>
</dbReference>
<accession>A0A670K3P6</accession>
<feature type="binding site" evidence="15">
    <location>
        <position position="384"/>
    </location>
    <ligand>
        <name>Zn(2+)</name>
        <dbReference type="ChEBI" id="CHEBI:29105"/>
        <label>2</label>
    </ligand>
</feature>
<evidence type="ECO:0000256" key="10">
    <source>
        <dbReference type="ARBA" id="ARBA00022842"/>
    </source>
</evidence>
<feature type="active site" description="Phosphoserine intermediate" evidence="14">
    <location>
        <position position="122"/>
    </location>
</feature>
<dbReference type="InterPro" id="IPR017850">
    <property type="entry name" value="Alkaline_phosphatase_core_sf"/>
</dbReference>
<dbReference type="GO" id="GO:0046872">
    <property type="term" value="F:metal ion binding"/>
    <property type="evidence" value="ECO:0007669"/>
    <property type="project" value="UniProtKB-KW"/>
</dbReference>
<feature type="binding site" evidence="15">
    <location>
        <position position="342"/>
    </location>
    <ligand>
        <name>Zn(2+)</name>
        <dbReference type="ChEBI" id="CHEBI:29105"/>
        <label>2</label>
    </ligand>
</feature>
<comment type="cofactor">
    <cofactor evidence="15">
        <name>Zn(2+)</name>
        <dbReference type="ChEBI" id="CHEBI:29105"/>
    </cofactor>
    <text evidence="15">Binds 2 Zn(2+) ions.</text>
</comment>
<evidence type="ECO:0000256" key="9">
    <source>
        <dbReference type="ARBA" id="ARBA00022833"/>
    </source>
</evidence>
<comment type="similarity">
    <text evidence="2 16">Belongs to the alkaline phosphatase family.</text>
</comment>
<dbReference type="PRINTS" id="PR00113">
    <property type="entry name" value="ALKPHPHTASE"/>
</dbReference>
<keyword evidence="5" id="KW-1003">Cell membrane</keyword>
<keyword evidence="19" id="KW-1185">Reference proteome</keyword>
<protein>
    <recommendedName>
        <fullName evidence="4 17">Alkaline phosphatase</fullName>
        <ecNumber evidence="4 17">3.1.3.1</ecNumber>
    </recommendedName>
</protein>
<evidence type="ECO:0000256" key="16">
    <source>
        <dbReference type="RuleBase" id="RU003946"/>
    </source>
</evidence>
<keyword evidence="7 15" id="KW-0479">Metal-binding</keyword>
<dbReference type="PANTHER" id="PTHR11596:SF93">
    <property type="entry name" value="ALKALINE PHOSPHATASE"/>
    <property type="match status" value="1"/>
</dbReference>
<evidence type="ECO:0000256" key="11">
    <source>
        <dbReference type="ARBA" id="ARBA00023136"/>
    </source>
</evidence>
<dbReference type="AlphaFoldDB" id="A0A670K3P6"/>
<feature type="binding site" evidence="15">
    <location>
        <position position="337"/>
    </location>
    <ligand>
        <name>Mg(2+)</name>
        <dbReference type="ChEBI" id="CHEBI:18420"/>
    </ligand>
</feature>
<evidence type="ECO:0000256" key="6">
    <source>
        <dbReference type="ARBA" id="ARBA00022622"/>
    </source>
</evidence>
<dbReference type="GO" id="GO:0005886">
    <property type="term" value="C:plasma membrane"/>
    <property type="evidence" value="ECO:0007669"/>
    <property type="project" value="UniProtKB-SubCell"/>
</dbReference>
<feature type="binding site" evidence="15">
    <location>
        <position position="383"/>
    </location>
    <ligand>
        <name>Zn(2+)</name>
        <dbReference type="ChEBI" id="CHEBI:29105"/>
        <label>2</label>
    </ligand>
</feature>
<organism evidence="18 19">
    <name type="scientific">Podarcis muralis</name>
    <name type="common">Wall lizard</name>
    <name type="synonym">Lacerta muralis</name>
    <dbReference type="NCBI Taxonomy" id="64176"/>
    <lineage>
        <taxon>Eukaryota</taxon>
        <taxon>Metazoa</taxon>
        <taxon>Chordata</taxon>
        <taxon>Craniata</taxon>
        <taxon>Vertebrata</taxon>
        <taxon>Euteleostomi</taxon>
        <taxon>Lepidosauria</taxon>
        <taxon>Squamata</taxon>
        <taxon>Bifurcata</taxon>
        <taxon>Unidentata</taxon>
        <taxon>Episquamata</taxon>
        <taxon>Laterata</taxon>
        <taxon>Lacertibaenia</taxon>
        <taxon>Lacertidae</taxon>
        <taxon>Podarcis</taxon>
    </lineage>
</organism>
<evidence type="ECO:0000256" key="14">
    <source>
        <dbReference type="PIRSR" id="PIRSR601952-1"/>
    </source>
</evidence>
<reference evidence="18 19" key="1">
    <citation type="journal article" date="2019" name="Proc. Natl. Acad. Sci. U.S.A.">
        <title>Regulatory changes in pterin and carotenoid genes underlie balanced color polymorphisms in the wall lizard.</title>
        <authorList>
            <person name="Andrade P."/>
            <person name="Pinho C."/>
            <person name="Perez I de Lanuza G."/>
            <person name="Afonso S."/>
            <person name="Brejcha J."/>
            <person name="Rubin C.J."/>
            <person name="Wallerman O."/>
            <person name="Pereira P."/>
            <person name="Sabatino S.J."/>
            <person name="Bellati A."/>
            <person name="Pellitteri-Rosa D."/>
            <person name="Bosakova Z."/>
            <person name="Bunikis I."/>
            <person name="Carretero M.A."/>
            <person name="Feiner N."/>
            <person name="Marsik P."/>
            <person name="Pauperio F."/>
            <person name="Salvi D."/>
            <person name="Soler L."/>
            <person name="While G.M."/>
            <person name="Uller T."/>
            <person name="Font E."/>
            <person name="Andersson L."/>
            <person name="Carneiro M."/>
        </authorList>
    </citation>
    <scope>NUCLEOTIDE SEQUENCE</scope>
</reference>
<evidence type="ECO:0000256" key="4">
    <source>
        <dbReference type="ARBA" id="ARBA00012647"/>
    </source>
</evidence>
<comment type="subcellular location">
    <subcellularLocation>
        <location evidence="1">Cell membrane</location>
        <topology evidence="1">Lipid-anchor</topology>
        <topology evidence="1">GPI-anchor</topology>
    </subcellularLocation>
</comment>
<gene>
    <name evidence="18" type="primary">LOC114598110</name>
</gene>
<dbReference type="Gene3D" id="3.40.720.10">
    <property type="entry name" value="Alkaline Phosphatase, subunit A"/>
    <property type="match status" value="1"/>
</dbReference>
<evidence type="ECO:0000256" key="8">
    <source>
        <dbReference type="ARBA" id="ARBA00022801"/>
    </source>
</evidence>
<evidence type="ECO:0000256" key="2">
    <source>
        <dbReference type="ARBA" id="ARBA00005984"/>
    </source>
</evidence>
<reference evidence="18" key="3">
    <citation type="submission" date="2025-09" db="UniProtKB">
        <authorList>
            <consortium name="Ensembl"/>
        </authorList>
    </citation>
    <scope>IDENTIFICATION</scope>
</reference>
<dbReference type="GO" id="GO:0004035">
    <property type="term" value="F:alkaline phosphatase activity"/>
    <property type="evidence" value="ECO:0007669"/>
    <property type="project" value="UniProtKB-EC"/>
</dbReference>
<evidence type="ECO:0000256" key="12">
    <source>
        <dbReference type="ARBA" id="ARBA00023180"/>
    </source>
</evidence>
<dbReference type="GeneTree" id="ENSGT00950000183063"/>
<comment type="subunit">
    <text evidence="3">Homodimer.</text>
</comment>
<evidence type="ECO:0000256" key="7">
    <source>
        <dbReference type="ARBA" id="ARBA00022723"/>
    </source>
</evidence>
<dbReference type="CDD" id="cd16012">
    <property type="entry name" value="ALP"/>
    <property type="match status" value="1"/>
</dbReference>
<dbReference type="SUPFAM" id="SSF53649">
    <property type="entry name" value="Alkaline phosphatase-like"/>
    <property type="match status" value="1"/>
</dbReference>
<dbReference type="Proteomes" id="UP000472272">
    <property type="component" value="Chromosome 5"/>
</dbReference>
<evidence type="ECO:0000256" key="1">
    <source>
        <dbReference type="ARBA" id="ARBA00004609"/>
    </source>
</evidence>
<keyword evidence="6" id="KW-0336">GPI-anchor</keyword>
<dbReference type="FunFam" id="3.40.720.10:FF:000008">
    <property type="entry name" value="Alkaline phosphatase"/>
    <property type="match status" value="1"/>
</dbReference>
<evidence type="ECO:0000256" key="5">
    <source>
        <dbReference type="ARBA" id="ARBA00022475"/>
    </source>
</evidence>
<keyword evidence="12" id="KW-0325">Glycoprotein</keyword>
<feature type="binding site" evidence="15">
    <location>
        <position position="346"/>
    </location>
    <ligand>
        <name>Zn(2+)</name>
        <dbReference type="ChEBI" id="CHEBI:29105"/>
        <label>2</label>
    </ligand>
</feature>
<evidence type="ECO:0000256" key="13">
    <source>
        <dbReference type="ARBA" id="ARBA00023288"/>
    </source>
</evidence>
<reference evidence="18" key="2">
    <citation type="submission" date="2025-08" db="UniProtKB">
        <authorList>
            <consortium name="Ensembl"/>
        </authorList>
    </citation>
    <scope>IDENTIFICATION</scope>
</reference>
<proteinExistence type="inferred from homology"/>
<keyword evidence="13" id="KW-0449">Lipoprotein</keyword>
<name>A0A670K3P6_PODMU</name>
<sequence>MKLCCGQLPDEAPGCPEDPGFLLLLCLPLCHILRRGKGPRILEHESQADPGISTQADTHEPRAKNVILFLGDGMGVPTITAARIYKGQLAGGSGEESVLAMERFPYVALSKTYNVDRQVPDSAGTATAYLCGVKANAKTLGLSARATLGQCNTTFGNEVHSVLHRATLSGKSVGIVTTTRVQHASPAAAYAHSASREWYGDVNMSKEAASQGCKDIAYQLVHNTDINVILGGGRKFMLPRNMSDPEHPKQNGTRKDGLNLIEMWLSNRMGAQYVWNKTGLASVNENTTNHLMGLFEPHDMAYELDRDNNTDPSIVEMTEKAIRILRRNPNGFFLFVEGGRIDHGHHKGRAKLALSETVMMDRAVERAVELTDASETLMVVTADHSHVFTLGGNTPRGNNIFGLAPKQAKDKRAFTSILYGNGPGYKLRNGSRPDVSSDAFEDKDYRQQAAVPLDIETHGGEDVAIMAQGPMAHLFHGIQEQNYIAHVLAYAGCIKPYDRHPDCPEQVRTEGFGSPGLGVSHRPSSLPLLALWVCLFLQMM</sequence>
<feature type="binding site" evidence="15">
    <location>
        <position position="458"/>
    </location>
    <ligand>
        <name>Zn(2+)</name>
        <dbReference type="ChEBI" id="CHEBI:29105"/>
        <label>2</label>
    </ligand>
</feature>
<keyword evidence="8 17" id="KW-0378">Hydrolase</keyword>
<keyword evidence="11" id="KW-0472">Membrane</keyword>
<evidence type="ECO:0000256" key="15">
    <source>
        <dbReference type="PIRSR" id="PIRSR601952-2"/>
    </source>
</evidence>
<feature type="binding site" evidence="15">
    <location>
        <position position="72"/>
    </location>
    <ligand>
        <name>Mg(2+)</name>
        <dbReference type="ChEBI" id="CHEBI:18420"/>
    </ligand>
</feature>
<dbReference type="PANTHER" id="PTHR11596">
    <property type="entry name" value="ALKALINE PHOSPHATASE"/>
    <property type="match status" value="1"/>
</dbReference>
<dbReference type="EC" id="3.1.3.1" evidence="4 17"/>
<feature type="binding site" evidence="15">
    <location>
        <position position="185"/>
    </location>
    <ligand>
        <name>Mg(2+)</name>
        <dbReference type="ChEBI" id="CHEBI:18420"/>
    </ligand>
</feature>
<evidence type="ECO:0000256" key="17">
    <source>
        <dbReference type="RuleBase" id="RU003947"/>
    </source>
</evidence>
<feature type="binding site" evidence="15">
    <location>
        <position position="183"/>
    </location>
    <ligand>
        <name>Mg(2+)</name>
        <dbReference type="ChEBI" id="CHEBI:18420"/>
    </ligand>
</feature>
<comment type="catalytic activity">
    <reaction evidence="17">
        <text>a phosphate monoester + H2O = an alcohol + phosphate</text>
        <dbReference type="Rhea" id="RHEA:15017"/>
        <dbReference type="ChEBI" id="CHEBI:15377"/>
        <dbReference type="ChEBI" id="CHEBI:30879"/>
        <dbReference type="ChEBI" id="CHEBI:43474"/>
        <dbReference type="ChEBI" id="CHEBI:67140"/>
        <dbReference type="EC" id="3.1.3.1"/>
    </reaction>
</comment>
<dbReference type="GO" id="GO:0098552">
    <property type="term" value="C:side of membrane"/>
    <property type="evidence" value="ECO:0007669"/>
    <property type="project" value="UniProtKB-KW"/>
</dbReference>
<dbReference type="SMART" id="SM00098">
    <property type="entry name" value="alkPPc"/>
    <property type="match status" value="1"/>
</dbReference>
<feature type="binding site" evidence="15">
    <location>
        <position position="72"/>
    </location>
    <ligand>
        <name>Zn(2+)</name>
        <dbReference type="ChEBI" id="CHEBI:29105"/>
        <label>2</label>
    </ligand>
</feature>
<keyword evidence="9 15" id="KW-0862">Zinc</keyword>